<protein>
    <submittedName>
        <fullName evidence="1">Oidioi.mRNA.OKI2018_I69.XSR.g13927.t1.cds</fullName>
    </submittedName>
</protein>
<keyword evidence="2" id="KW-1185">Reference proteome</keyword>
<gene>
    <name evidence="1" type="ORF">OKIOD_LOCUS5485</name>
</gene>
<evidence type="ECO:0000313" key="1">
    <source>
        <dbReference type="EMBL" id="CAG5094869.1"/>
    </source>
</evidence>
<accession>A0ABN7S8B6</accession>
<evidence type="ECO:0000313" key="2">
    <source>
        <dbReference type="Proteomes" id="UP001158576"/>
    </source>
</evidence>
<name>A0ABN7S8B6_OIKDI</name>
<reference evidence="1 2" key="1">
    <citation type="submission" date="2021-04" db="EMBL/GenBank/DDBJ databases">
        <authorList>
            <person name="Bliznina A."/>
        </authorList>
    </citation>
    <scope>NUCLEOTIDE SEQUENCE [LARGE SCALE GENOMIC DNA]</scope>
</reference>
<sequence>MLFFLFLSCFQASEIPINVSINTEWPWNPQHPGGFIFSIISFPADPKNATCEFKFPEAISVFQPFTGFILPQLSEYSTQRYHVTFPQNWKGDNLEGIVYFHPSSVEGFSINDISITCREKNPDGIFIFSFPNNLLKKNVRTALRPATSWENTTHVDLLFPERVQSLRVSDSRVSVWPPSGNGASFRLENLQVVNYDELWFEFEYASMGFFDATAVSLTAEYTLS</sequence>
<proteinExistence type="predicted"/>
<dbReference type="EMBL" id="OU015569">
    <property type="protein sequence ID" value="CAG5094869.1"/>
    <property type="molecule type" value="Genomic_DNA"/>
</dbReference>
<organism evidence="1 2">
    <name type="scientific">Oikopleura dioica</name>
    <name type="common">Tunicate</name>
    <dbReference type="NCBI Taxonomy" id="34765"/>
    <lineage>
        <taxon>Eukaryota</taxon>
        <taxon>Metazoa</taxon>
        <taxon>Chordata</taxon>
        <taxon>Tunicata</taxon>
        <taxon>Appendicularia</taxon>
        <taxon>Copelata</taxon>
        <taxon>Oikopleuridae</taxon>
        <taxon>Oikopleura</taxon>
    </lineage>
</organism>
<dbReference type="Proteomes" id="UP001158576">
    <property type="component" value="Chromosome XSR"/>
</dbReference>